<dbReference type="EMBL" id="CAJJDO010000165">
    <property type="protein sequence ID" value="CAD8211758.1"/>
    <property type="molecule type" value="Genomic_DNA"/>
</dbReference>
<dbReference type="AlphaFoldDB" id="A0A8S1YEV0"/>
<organism evidence="2 3">
    <name type="scientific">Paramecium pentaurelia</name>
    <dbReference type="NCBI Taxonomy" id="43138"/>
    <lineage>
        <taxon>Eukaryota</taxon>
        <taxon>Sar</taxon>
        <taxon>Alveolata</taxon>
        <taxon>Ciliophora</taxon>
        <taxon>Intramacronucleata</taxon>
        <taxon>Oligohymenophorea</taxon>
        <taxon>Peniculida</taxon>
        <taxon>Parameciidae</taxon>
        <taxon>Paramecium</taxon>
    </lineage>
</organism>
<proteinExistence type="predicted"/>
<evidence type="ECO:0000313" key="3">
    <source>
        <dbReference type="Proteomes" id="UP000689195"/>
    </source>
</evidence>
<name>A0A8S1YEV0_9CILI</name>
<feature type="compositionally biased region" description="Basic residues" evidence="1">
    <location>
        <begin position="119"/>
        <end position="133"/>
    </location>
</feature>
<keyword evidence="3" id="KW-1185">Reference proteome</keyword>
<protein>
    <submittedName>
        <fullName evidence="2">Uncharacterized protein</fullName>
    </submittedName>
</protein>
<feature type="compositionally biased region" description="Basic and acidic residues" evidence="1">
    <location>
        <begin position="134"/>
        <end position="145"/>
    </location>
</feature>
<sequence>MGCSMVFIQKTSFDSNSSFSYDDIQESEVSLDQIHDGIAFLKINVKKQKEIFPEDNNTEVKHLVKCNHNTVIQINKSDIKSKKSCLKQKLITSQLSQNVSPKKVHFVQIQQKNTNQYKGRQKRSKQKHSRKSKERQEHINLDDIF</sequence>
<dbReference type="OrthoDB" id="304946at2759"/>
<accession>A0A8S1YEV0</accession>
<dbReference type="Proteomes" id="UP000689195">
    <property type="component" value="Unassembled WGS sequence"/>
</dbReference>
<gene>
    <name evidence="2" type="ORF">PPENT_87.1.T1650025</name>
</gene>
<evidence type="ECO:0000256" key="1">
    <source>
        <dbReference type="SAM" id="MobiDB-lite"/>
    </source>
</evidence>
<feature type="region of interest" description="Disordered" evidence="1">
    <location>
        <begin position="114"/>
        <end position="145"/>
    </location>
</feature>
<reference evidence="2" key="1">
    <citation type="submission" date="2021-01" db="EMBL/GenBank/DDBJ databases">
        <authorList>
            <consortium name="Genoscope - CEA"/>
            <person name="William W."/>
        </authorList>
    </citation>
    <scope>NUCLEOTIDE SEQUENCE</scope>
</reference>
<evidence type="ECO:0000313" key="2">
    <source>
        <dbReference type="EMBL" id="CAD8211758.1"/>
    </source>
</evidence>
<comment type="caution">
    <text evidence="2">The sequence shown here is derived from an EMBL/GenBank/DDBJ whole genome shotgun (WGS) entry which is preliminary data.</text>
</comment>